<dbReference type="PANTHER" id="PTHR27005:SF515">
    <property type="entry name" value="WALL-ASSOCIATED RECEPTOR KINASE-LIKE 10-RELATED"/>
    <property type="match status" value="1"/>
</dbReference>
<dbReference type="InterPro" id="IPR045274">
    <property type="entry name" value="WAK-like"/>
</dbReference>
<gene>
    <name evidence="4" type="ORF">SLEP1_g56285</name>
</gene>
<dbReference type="Pfam" id="PF00069">
    <property type="entry name" value="Pkinase"/>
    <property type="match status" value="1"/>
</dbReference>
<dbReference type="Proteomes" id="UP001054252">
    <property type="component" value="Unassembled WGS sequence"/>
</dbReference>
<proteinExistence type="predicted"/>
<evidence type="ECO:0000256" key="1">
    <source>
        <dbReference type="ARBA" id="ARBA00022741"/>
    </source>
</evidence>
<evidence type="ECO:0000259" key="3">
    <source>
        <dbReference type="PROSITE" id="PS50011"/>
    </source>
</evidence>
<dbReference type="SUPFAM" id="SSF56112">
    <property type="entry name" value="Protein kinase-like (PK-like)"/>
    <property type="match status" value="1"/>
</dbReference>
<keyword evidence="2" id="KW-0067">ATP-binding</keyword>
<dbReference type="InterPro" id="IPR000719">
    <property type="entry name" value="Prot_kinase_dom"/>
</dbReference>
<keyword evidence="5" id="KW-1185">Reference proteome</keyword>
<dbReference type="GO" id="GO:0005886">
    <property type="term" value="C:plasma membrane"/>
    <property type="evidence" value="ECO:0007669"/>
    <property type="project" value="TreeGrafter"/>
</dbReference>
<dbReference type="GO" id="GO:0005524">
    <property type="term" value="F:ATP binding"/>
    <property type="evidence" value="ECO:0007669"/>
    <property type="project" value="UniProtKB-KW"/>
</dbReference>
<sequence length="328" mass="37328">MHKEFEVSCSETSNPPTTLLTSIETEVLYFSLDHSIVNFKIPIISQQCSVSLNFLDFSGSPLMSYKRIMLLLPEGYVPVVLDWVITDEDASQLPYRYDHAFNCSQFNGTIANSSFFYNTSSLPTLWMSRPLECKKTLSAPLEKVKPFISATIPEYLVGISLGFGVVCLPIVKKSKILHKEKVKEFINEVVILTQINHRDIVKLLDCCLETEVPVLVYESISNRTLFHYIHDYNEDFPLTWERRLTIAAEVADALSYLHSAASISNYYRDVKSSNILPDEKYRAIVLNFGTSRSIAIDQTHLTTNVKGAFGYLDHEYFQSSQFIKNSDV</sequence>
<accession>A0AAV5MM86</accession>
<reference evidence="4 5" key="1">
    <citation type="journal article" date="2021" name="Commun. Biol.">
        <title>The genome of Shorea leprosula (Dipterocarpaceae) highlights the ecological relevance of drought in aseasonal tropical rainforests.</title>
        <authorList>
            <person name="Ng K.K.S."/>
            <person name="Kobayashi M.J."/>
            <person name="Fawcett J.A."/>
            <person name="Hatakeyama M."/>
            <person name="Paape T."/>
            <person name="Ng C.H."/>
            <person name="Ang C.C."/>
            <person name="Tnah L.H."/>
            <person name="Lee C.T."/>
            <person name="Nishiyama T."/>
            <person name="Sese J."/>
            <person name="O'Brien M.J."/>
            <person name="Copetti D."/>
            <person name="Mohd Noor M.I."/>
            <person name="Ong R.C."/>
            <person name="Putra M."/>
            <person name="Sireger I.Z."/>
            <person name="Indrioko S."/>
            <person name="Kosugi Y."/>
            <person name="Izuno A."/>
            <person name="Isagi Y."/>
            <person name="Lee S.L."/>
            <person name="Shimizu K.K."/>
        </authorList>
    </citation>
    <scope>NUCLEOTIDE SEQUENCE [LARGE SCALE GENOMIC DNA]</scope>
    <source>
        <strain evidence="4">214</strain>
    </source>
</reference>
<protein>
    <recommendedName>
        <fullName evidence="3">Protein kinase domain-containing protein</fullName>
    </recommendedName>
</protein>
<keyword evidence="1" id="KW-0547">Nucleotide-binding</keyword>
<dbReference type="GO" id="GO:0004674">
    <property type="term" value="F:protein serine/threonine kinase activity"/>
    <property type="evidence" value="ECO:0007669"/>
    <property type="project" value="TreeGrafter"/>
</dbReference>
<name>A0AAV5MM86_9ROSI</name>
<evidence type="ECO:0000313" key="4">
    <source>
        <dbReference type="EMBL" id="GKV49542.1"/>
    </source>
</evidence>
<dbReference type="PROSITE" id="PS50011">
    <property type="entry name" value="PROTEIN_KINASE_DOM"/>
    <property type="match status" value="1"/>
</dbReference>
<dbReference type="Gene3D" id="1.10.510.10">
    <property type="entry name" value="Transferase(Phosphotransferase) domain 1"/>
    <property type="match status" value="1"/>
</dbReference>
<dbReference type="GO" id="GO:0007166">
    <property type="term" value="P:cell surface receptor signaling pathway"/>
    <property type="evidence" value="ECO:0007669"/>
    <property type="project" value="InterPro"/>
</dbReference>
<dbReference type="SMART" id="SM00220">
    <property type="entry name" value="S_TKc"/>
    <property type="match status" value="1"/>
</dbReference>
<evidence type="ECO:0000256" key="2">
    <source>
        <dbReference type="ARBA" id="ARBA00022840"/>
    </source>
</evidence>
<feature type="domain" description="Protein kinase" evidence="3">
    <location>
        <begin position="141"/>
        <end position="328"/>
    </location>
</feature>
<dbReference type="InterPro" id="IPR011009">
    <property type="entry name" value="Kinase-like_dom_sf"/>
</dbReference>
<dbReference type="AlphaFoldDB" id="A0AAV5MM86"/>
<evidence type="ECO:0000313" key="5">
    <source>
        <dbReference type="Proteomes" id="UP001054252"/>
    </source>
</evidence>
<dbReference type="EMBL" id="BPVZ01000304">
    <property type="protein sequence ID" value="GKV49542.1"/>
    <property type="molecule type" value="Genomic_DNA"/>
</dbReference>
<organism evidence="4 5">
    <name type="scientific">Rubroshorea leprosula</name>
    <dbReference type="NCBI Taxonomy" id="152421"/>
    <lineage>
        <taxon>Eukaryota</taxon>
        <taxon>Viridiplantae</taxon>
        <taxon>Streptophyta</taxon>
        <taxon>Embryophyta</taxon>
        <taxon>Tracheophyta</taxon>
        <taxon>Spermatophyta</taxon>
        <taxon>Magnoliopsida</taxon>
        <taxon>eudicotyledons</taxon>
        <taxon>Gunneridae</taxon>
        <taxon>Pentapetalae</taxon>
        <taxon>rosids</taxon>
        <taxon>malvids</taxon>
        <taxon>Malvales</taxon>
        <taxon>Dipterocarpaceae</taxon>
        <taxon>Rubroshorea</taxon>
    </lineage>
</organism>
<comment type="caution">
    <text evidence="4">The sequence shown here is derived from an EMBL/GenBank/DDBJ whole genome shotgun (WGS) entry which is preliminary data.</text>
</comment>
<dbReference type="PANTHER" id="PTHR27005">
    <property type="entry name" value="WALL-ASSOCIATED RECEPTOR KINASE-LIKE 21"/>
    <property type="match status" value="1"/>
</dbReference>